<gene>
    <name evidence="1" type="ORF">MM415A01916_0003</name>
    <name evidence="2" type="ORF">MM415B04269_0007</name>
</gene>
<dbReference type="EMBL" id="MT143140">
    <property type="protein sequence ID" value="QJA93324.1"/>
    <property type="molecule type" value="Genomic_DNA"/>
</dbReference>
<dbReference type="EMBL" id="MT142125">
    <property type="protein sequence ID" value="QJA74855.1"/>
    <property type="molecule type" value="Genomic_DNA"/>
</dbReference>
<sequence length="113" mass="13889">MKAIINLSTFGKKKEMLKAVSEIIRLCNLYPEPTKEHTFLPRTHILIDVQDEFFKHEHNPGRDALFRAMWRMFIIEYEHDHYYQYRIDWIIEELIKRGWGREFIKTSTQCWKE</sequence>
<evidence type="ECO:0000313" key="1">
    <source>
        <dbReference type="EMBL" id="QJA74855.1"/>
    </source>
</evidence>
<proteinExistence type="predicted"/>
<dbReference type="AlphaFoldDB" id="A0A6M3K263"/>
<reference evidence="1" key="1">
    <citation type="submission" date="2020-03" db="EMBL/GenBank/DDBJ databases">
        <title>The deep terrestrial virosphere.</title>
        <authorList>
            <person name="Holmfeldt K."/>
            <person name="Nilsson E."/>
            <person name="Simone D."/>
            <person name="Lopez-Fernandez M."/>
            <person name="Wu X."/>
            <person name="de Brujin I."/>
            <person name="Lundin D."/>
            <person name="Andersson A."/>
            <person name="Bertilsson S."/>
            <person name="Dopson M."/>
        </authorList>
    </citation>
    <scope>NUCLEOTIDE SEQUENCE</scope>
    <source>
        <strain evidence="1">MM415A01916</strain>
        <strain evidence="2">MM415B04269</strain>
    </source>
</reference>
<name>A0A6M3K263_9ZZZZ</name>
<evidence type="ECO:0000313" key="2">
    <source>
        <dbReference type="EMBL" id="QJA93324.1"/>
    </source>
</evidence>
<accession>A0A6M3K263</accession>
<protein>
    <submittedName>
        <fullName evidence="1">Uncharacterized protein</fullName>
    </submittedName>
</protein>
<organism evidence="1">
    <name type="scientific">viral metagenome</name>
    <dbReference type="NCBI Taxonomy" id="1070528"/>
    <lineage>
        <taxon>unclassified sequences</taxon>
        <taxon>metagenomes</taxon>
        <taxon>organismal metagenomes</taxon>
    </lineage>
</organism>